<evidence type="ECO:0000313" key="7">
    <source>
        <dbReference type="Proteomes" id="UP000324973"/>
    </source>
</evidence>
<dbReference type="Gene3D" id="3.40.367.20">
    <property type="match status" value="1"/>
</dbReference>
<dbReference type="InterPro" id="IPR043129">
    <property type="entry name" value="ATPase_NBD"/>
</dbReference>
<protein>
    <submittedName>
        <fullName evidence="6">Glucokinase</fullName>
        <ecNumber evidence="6">2.7.1.2</ecNumber>
    </submittedName>
</protein>
<dbReference type="NCBIfam" id="NF009073">
    <property type="entry name" value="PRK12408.1"/>
    <property type="match status" value="1"/>
</dbReference>
<evidence type="ECO:0000256" key="5">
    <source>
        <dbReference type="RuleBase" id="RU004046"/>
    </source>
</evidence>
<dbReference type="InterPro" id="IPR003836">
    <property type="entry name" value="Glucokinase"/>
</dbReference>
<keyword evidence="3 6" id="KW-0418">Kinase</keyword>
<name>A0A5D4XQ27_9GAMM</name>
<dbReference type="PANTHER" id="PTHR47690:SF1">
    <property type="entry name" value="GLUCOKINASE"/>
    <property type="match status" value="1"/>
</dbReference>
<organism evidence="6 7">
    <name type="scientific">Luteimonas viscosa</name>
    <dbReference type="NCBI Taxonomy" id="1132694"/>
    <lineage>
        <taxon>Bacteria</taxon>
        <taxon>Pseudomonadati</taxon>
        <taxon>Pseudomonadota</taxon>
        <taxon>Gammaproteobacteria</taxon>
        <taxon>Lysobacterales</taxon>
        <taxon>Lysobacteraceae</taxon>
        <taxon>Luteimonas</taxon>
    </lineage>
</organism>
<dbReference type="EMBL" id="VTFT01000001">
    <property type="protein sequence ID" value="TYT26746.1"/>
    <property type="molecule type" value="Genomic_DNA"/>
</dbReference>
<keyword evidence="7" id="KW-1185">Reference proteome</keyword>
<proteinExistence type="inferred from homology"/>
<evidence type="ECO:0000256" key="2">
    <source>
        <dbReference type="ARBA" id="ARBA00022741"/>
    </source>
</evidence>
<dbReference type="CDD" id="cd24008">
    <property type="entry name" value="ASKHA_NBD_GLK"/>
    <property type="match status" value="1"/>
</dbReference>
<gene>
    <name evidence="6" type="ORF">FZO89_11010</name>
</gene>
<comment type="caution">
    <text evidence="6">The sequence shown here is derived from an EMBL/GenBank/DDBJ whole genome shotgun (WGS) entry which is preliminary data.</text>
</comment>
<dbReference type="GO" id="GO:0005536">
    <property type="term" value="F:D-glucose binding"/>
    <property type="evidence" value="ECO:0007669"/>
    <property type="project" value="InterPro"/>
</dbReference>
<evidence type="ECO:0000313" key="6">
    <source>
        <dbReference type="EMBL" id="TYT26746.1"/>
    </source>
</evidence>
<keyword evidence="2" id="KW-0547">Nucleotide-binding</keyword>
<dbReference type="OrthoDB" id="9800595at2"/>
<dbReference type="GO" id="GO:0004340">
    <property type="term" value="F:glucokinase activity"/>
    <property type="evidence" value="ECO:0007669"/>
    <property type="project" value="UniProtKB-EC"/>
</dbReference>
<dbReference type="PANTHER" id="PTHR47690">
    <property type="entry name" value="GLUCOKINASE"/>
    <property type="match status" value="1"/>
</dbReference>
<evidence type="ECO:0000256" key="4">
    <source>
        <dbReference type="ARBA" id="ARBA00022840"/>
    </source>
</evidence>
<dbReference type="Gene3D" id="3.30.420.40">
    <property type="match status" value="1"/>
</dbReference>
<dbReference type="GO" id="GO:0006096">
    <property type="term" value="P:glycolytic process"/>
    <property type="evidence" value="ECO:0007669"/>
    <property type="project" value="InterPro"/>
</dbReference>
<dbReference type="GO" id="GO:0005829">
    <property type="term" value="C:cytosol"/>
    <property type="evidence" value="ECO:0007669"/>
    <property type="project" value="TreeGrafter"/>
</dbReference>
<dbReference type="AlphaFoldDB" id="A0A5D4XQ27"/>
<dbReference type="SUPFAM" id="SSF53067">
    <property type="entry name" value="Actin-like ATPase domain"/>
    <property type="match status" value="1"/>
</dbReference>
<sequence>MHTLLSYALDIVVTSCRHCVHAAAIRRRRTAGARVGATTRPLPAAAGHQPAGVPFIAADVGGTHVRVGLVCGDSPTQVEHYRKYACADFPSLAAVLEAYLAGLPASGPVRHGVIACAGHPLEDGSLLSVNLPWPVAPQRIRAQLGFDDLRLVNDFEAVAHAVAAAGAQSLLRLTGPDLAPPGPVLVVGPGTGLGAAVRIPAPGHAVVLATEAGQAALTVSTEAEIDVLREFLRDRRHVPIEHALSGPGLVRLHAALARVRGMQPGHATPDAITAAARSGDDPLARDTLELFCGLLGGAVGDMALLYGAHGGVYLAGGILPQIRDFLEHSSFVRRFLDKGPMREALLRIPVTLVDHGQLGVIGAAGWYLDQSQNDNE</sequence>
<dbReference type="EC" id="2.7.1.2" evidence="6"/>
<evidence type="ECO:0000256" key="1">
    <source>
        <dbReference type="ARBA" id="ARBA00022679"/>
    </source>
</evidence>
<dbReference type="InterPro" id="IPR050201">
    <property type="entry name" value="Bacterial_glucokinase"/>
</dbReference>
<comment type="similarity">
    <text evidence="5">Belongs to the bacterial glucokinase family.</text>
</comment>
<keyword evidence="4" id="KW-0067">ATP-binding</keyword>
<dbReference type="GO" id="GO:0005524">
    <property type="term" value="F:ATP binding"/>
    <property type="evidence" value="ECO:0007669"/>
    <property type="project" value="UniProtKB-KW"/>
</dbReference>
<dbReference type="Proteomes" id="UP000324973">
    <property type="component" value="Unassembled WGS sequence"/>
</dbReference>
<evidence type="ECO:0000256" key="3">
    <source>
        <dbReference type="ARBA" id="ARBA00022777"/>
    </source>
</evidence>
<keyword evidence="1 6" id="KW-0808">Transferase</keyword>
<dbReference type="Pfam" id="PF02685">
    <property type="entry name" value="Glucokinase"/>
    <property type="match status" value="1"/>
</dbReference>
<reference evidence="6 7" key="1">
    <citation type="submission" date="2019-08" db="EMBL/GenBank/DDBJ databases">
        <title>Luteimonas viscosus sp. nov., isolated from soil of a sunflower field.</title>
        <authorList>
            <person name="Jianli Z."/>
            <person name="Ying Z."/>
        </authorList>
    </citation>
    <scope>NUCLEOTIDE SEQUENCE [LARGE SCALE GENOMIC DNA]</scope>
    <source>
        <strain evidence="6 7">XBU10</strain>
    </source>
</reference>
<accession>A0A5D4XQ27</accession>